<dbReference type="NCBIfam" id="TIGR01509">
    <property type="entry name" value="HAD-SF-IA-v3"/>
    <property type="match status" value="1"/>
</dbReference>
<dbReference type="AlphaFoldDB" id="A0AAN6IQU3"/>
<dbReference type="InterPro" id="IPR023214">
    <property type="entry name" value="HAD_sf"/>
</dbReference>
<reference evidence="2" key="1">
    <citation type="submission" date="2023-01" db="EMBL/GenBank/DDBJ databases">
        <title>Exophiala dermititidis isolated from Cystic Fibrosis Patient.</title>
        <authorList>
            <person name="Kurbessoian T."/>
            <person name="Crocker A."/>
            <person name="Murante D."/>
            <person name="Hogan D.A."/>
            <person name="Stajich J.E."/>
        </authorList>
    </citation>
    <scope>NUCLEOTIDE SEQUENCE</scope>
    <source>
        <strain evidence="2">Ex8</strain>
    </source>
</reference>
<dbReference type="GO" id="GO:0016791">
    <property type="term" value="F:phosphatase activity"/>
    <property type="evidence" value="ECO:0007669"/>
    <property type="project" value="UniProtKB-ARBA"/>
</dbReference>
<evidence type="ECO:0000256" key="1">
    <source>
        <dbReference type="SAM" id="MobiDB-lite"/>
    </source>
</evidence>
<dbReference type="Pfam" id="PF00702">
    <property type="entry name" value="Hydrolase"/>
    <property type="match status" value="1"/>
</dbReference>
<sequence>MENQEATQAQGLSDVEVPAERQAAASQEEVPRCKTKLPEEHLNAEQLKLMESGMPLTALPPHSNHVGLPNGLKETNQTRLMAEQRESINGSSAAEDKIGISNGDQPTTNGQAKKYPKLPGIIFDIGDVLCNWTAPESLPVAPAMLHRFRKTRFWYDYDLGMMSQDECYHQLSKQYDVAEADIAEAFDKARESLSPNGAVFDIIRAIKDTYREAIKVYLMSNIPAAEWQVLKEDTRFEWSLFDGFYTSSAVGMCKPELRFYRHVLQQTGLKPSEVVLVDDNGENVLAARSLGIKSLRFTGALGLNQFLKNVFDDPIERGLAFLNNNAKEMWSATTQGREVKDNFAQLFLYEAVGDIDLVTLTFYDWTWNYYIEKPIDTVEKFPDDIDTTALALVLLCNDVKKANDIMDEVLRYTNADGIIMTYFDNKRPRVDPAVCVNALRLFYKFSRGDSPALQPSKDWISDVLFYRAYLDGTYYYPTADVFLFLFSHLLSANPESDMYRRTASLLRERLQERIGANGDALELSMRVIACLNMGIKDEVDLRKIEASQQEDGGWEIGWLCQTGKTSLKIGNRGLTTALAVKAIEMGRKRG</sequence>
<name>A0AAN6IQU3_EXODE</name>
<dbReference type="InterPro" id="IPR036412">
    <property type="entry name" value="HAD-like_sf"/>
</dbReference>
<comment type="caution">
    <text evidence="2">The sequence shown here is derived from an EMBL/GenBank/DDBJ whole genome shotgun (WGS) entry which is preliminary data.</text>
</comment>
<dbReference type="InterPro" id="IPR008930">
    <property type="entry name" value="Terpenoid_cyclase/PrenylTrfase"/>
</dbReference>
<evidence type="ECO:0000313" key="2">
    <source>
        <dbReference type="EMBL" id="KAJ8987137.1"/>
    </source>
</evidence>
<feature type="region of interest" description="Disordered" evidence="1">
    <location>
        <begin position="1"/>
        <end position="38"/>
    </location>
</feature>
<dbReference type="InterPro" id="IPR006439">
    <property type="entry name" value="HAD-SF_hydro_IA"/>
</dbReference>
<dbReference type="SUPFAM" id="SSF48239">
    <property type="entry name" value="Terpenoid cyclases/Protein prenyltransferases"/>
    <property type="match status" value="1"/>
</dbReference>
<accession>A0AAN6IQU3</accession>
<dbReference type="PANTHER" id="PTHR43611:SF3">
    <property type="entry name" value="FLAVIN MONONUCLEOTIDE HYDROLASE 1, CHLOROPLATIC"/>
    <property type="match status" value="1"/>
</dbReference>
<dbReference type="EMBL" id="JAJGCB010000028">
    <property type="protein sequence ID" value="KAJ8987137.1"/>
    <property type="molecule type" value="Genomic_DNA"/>
</dbReference>
<feature type="region of interest" description="Disordered" evidence="1">
    <location>
        <begin position="85"/>
        <end position="112"/>
    </location>
</feature>
<dbReference type="InterPro" id="IPR023198">
    <property type="entry name" value="PGP-like_dom2"/>
</dbReference>
<dbReference type="Gene3D" id="1.10.150.240">
    <property type="entry name" value="Putative phosphatase, domain 2"/>
    <property type="match status" value="1"/>
</dbReference>
<evidence type="ECO:0000313" key="3">
    <source>
        <dbReference type="Proteomes" id="UP001161757"/>
    </source>
</evidence>
<dbReference type="Proteomes" id="UP001161757">
    <property type="component" value="Unassembled WGS sequence"/>
</dbReference>
<proteinExistence type="predicted"/>
<feature type="compositionally biased region" description="Basic and acidic residues" evidence="1">
    <location>
        <begin position="29"/>
        <end position="38"/>
    </location>
</feature>
<feature type="compositionally biased region" description="Polar residues" evidence="1">
    <location>
        <begin position="1"/>
        <end position="11"/>
    </location>
</feature>
<feature type="compositionally biased region" description="Polar residues" evidence="1">
    <location>
        <begin position="102"/>
        <end position="111"/>
    </location>
</feature>
<organism evidence="2 3">
    <name type="scientific">Exophiala dermatitidis</name>
    <name type="common">Black yeast-like fungus</name>
    <name type="synonym">Wangiella dermatitidis</name>
    <dbReference type="NCBI Taxonomy" id="5970"/>
    <lineage>
        <taxon>Eukaryota</taxon>
        <taxon>Fungi</taxon>
        <taxon>Dikarya</taxon>
        <taxon>Ascomycota</taxon>
        <taxon>Pezizomycotina</taxon>
        <taxon>Eurotiomycetes</taxon>
        <taxon>Chaetothyriomycetidae</taxon>
        <taxon>Chaetothyriales</taxon>
        <taxon>Herpotrichiellaceae</taxon>
        <taxon>Exophiala</taxon>
    </lineage>
</organism>
<dbReference type="SUPFAM" id="SSF56784">
    <property type="entry name" value="HAD-like"/>
    <property type="match status" value="1"/>
</dbReference>
<gene>
    <name evidence="2" type="ORF">HRR80_008880</name>
</gene>
<dbReference type="Gene3D" id="3.40.50.1000">
    <property type="entry name" value="HAD superfamily/HAD-like"/>
    <property type="match status" value="1"/>
</dbReference>
<dbReference type="PANTHER" id="PTHR43611">
    <property type="entry name" value="ALPHA-D-GLUCOSE 1-PHOSPHATE PHOSPHATASE"/>
    <property type="match status" value="1"/>
</dbReference>
<dbReference type="CDD" id="cd02603">
    <property type="entry name" value="HAD_sEH-N_like"/>
    <property type="match status" value="1"/>
</dbReference>
<protein>
    <submittedName>
        <fullName evidence="2">Uncharacterized protein</fullName>
    </submittedName>
</protein>